<dbReference type="GO" id="GO:0043565">
    <property type="term" value="F:sequence-specific DNA binding"/>
    <property type="evidence" value="ECO:0007669"/>
    <property type="project" value="InterPro"/>
</dbReference>
<dbReference type="GO" id="GO:0003700">
    <property type="term" value="F:DNA-binding transcription factor activity"/>
    <property type="evidence" value="ECO:0007669"/>
    <property type="project" value="InterPro"/>
</dbReference>
<keyword evidence="2" id="KW-0238">DNA-binding</keyword>
<keyword evidence="1" id="KW-0805">Transcription regulation</keyword>
<keyword evidence="6" id="KW-1185">Reference proteome</keyword>
<evidence type="ECO:0000313" key="6">
    <source>
        <dbReference type="Proteomes" id="UP000032066"/>
    </source>
</evidence>
<evidence type="ECO:0000256" key="3">
    <source>
        <dbReference type="ARBA" id="ARBA00023163"/>
    </source>
</evidence>
<dbReference type="InterPro" id="IPR018060">
    <property type="entry name" value="HTH_AraC"/>
</dbReference>
<dbReference type="Gene3D" id="1.10.10.60">
    <property type="entry name" value="Homeodomain-like"/>
    <property type="match status" value="1"/>
</dbReference>
<dbReference type="EMBL" id="JXZB01000004">
    <property type="protein sequence ID" value="KIQ64200.1"/>
    <property type="molecule type" value="Genomic_DNA"/>
</dbReference>
<feature type="domain" description="HTH araC/xylS-type" evidence="4">
    <location>
        <begin position="226"/>
        <end position="329"/>
    </location>
</feature>
<protein>
    <submittedName>
        <fullName evidence="5">AraC family transcriptional regulator</fullName>
    </submittedName>
</protein>
<dbReference type="SUPFAM" id="SSF46689">
    <property type="entry name" value="Homeodomain-like"/>
    <property type="match status" value="1"/>
</dbReference>
<dbReference type="InterPro" id="IPR035418">
    <property type="entry name" value="AraC-bd_2"/>
</dbReference>
<organism evidence="5 6">
    <name type="scientific">Kitasatospora griseola</name>
    <name type="common">Streptomyces griseolosporeus</name>
    <dbReference type="NCBI Taxonomy" id="2064"/>
    <lineage>
        <taxon>Bacteria</taxon>
        <taxon>Bacillati</taxon>
        <taxon>Actinomycetota</taxon>
        <taxon>Actinomycetes</taxon>
        <taxon>Kitasatosporales</taxon>
        <taxon>Streptomycetaceae</taxon>
        <taxon>Kitasatospora</taxon>
    </lineage>
</organism>
<dbReference type="AlphaFoldDB" id="A0A0D0N7V4"/>
<dbReference type="Proteomes" id="UP000032066">
    <property type="component" value="Unassembled WGS sequence"/>
</dbReference>
<comment type="caution">
    <text evidence="5">The sequence shown here is derived from an EMBL/GenBank/DDBJ whole genome shotgun (WGS) entry which is preliminary data.</text>
</comment>
<dbReference type="SMART" id="SM00342">
    <property type="entry name" value="HTH_ARAC"/>
    <property type="match status" value="1"/>
</dbReference>
<gene>
    <name evidence="5" type="ORF">TR51_33590</name>
</gene>
<dbReference type="PANTHER" id="PTHR43280">
    <property type="entry name" value="ARAC-FAMILY TRANSCRIPTIONAL REGULATOR"/>
    <property type="match status" value="1"/>
</dbReference>
<evidence type="ECO:0000259" key="4">
    <source>
        <dbReference type="PROSITE" id="PS01124"/>
    </source>
</evidence>
<evidence type="ECO:0000313" key="5">
    <source>
        <dbReference type="EMBL" id="KIQ64200.1"/>
    </source>
</evidence>
<evidence type="ECO:0000256" key="1">
    <source>
        <dbReference type="ARBA" id="ARBA00023015"/>
    </source>
</evidence>
<dbReference type="Pfam" id="PF14525">
    <property type="entry name" value="AraC_binding_2"/>
    <property type="match status" value="1"/>
</dbReference>
<keyword evidence="3" id="KW-0804">Transcription</keyword>
<name>A0A0D0N7V4_KITGR</name>
<dbReference type="Pfam" id="PF12833">
    <property type="entry name" value="HTH_18"/>
    <property type="match status" value="1"/>
</dbReference>
<proteinExistence type="predicted"/>
<sequence>MVESAPACDEMSGECCFEHWRMSGCRWAADMTSDDRSTFTAQSLQYELGPVTFGWTSCPPVRARRTERMIRHSDEGLYHLTMLTAGEAQVGLHATGRVEAVGAWDLVLTSSSHPYEARFLSHPDADTGSGRPRVEGVGIDLPASLVPIPMDRVHGLLGRKLSGRDGAGALLAQFMIGLSRQAVALGPGEASRPGLVTADLVSTVIARELDAENALTLEARQQVLVDGIRTYIRSRLQDPDLSPPVIAAAHNLSLSHLHGLFTRHSQGETVAAFIRGQRLKKAYRDLADPALHALPIQAIAVRCGMPRASDFARAFKAAHGLTPREHRNRALAAAVGR</sequence>
<accession>A0A0D0N7V4</accession>
<dbReference type="PATRIC" id="fig|2064.6.peg.7107"/>
<reference evidence="5 6" key="1">
    <citation type="submission" date="2015-02" db="EMBL/GenBank/DDBJ databases">
        <title>Draft genome sequence of Kitasatospora griseola MF730-N6, a bafilomycin, terpentecin and satosporin producer.</title>
        <authorList>
            <person name="Arens J.C."/>
            <person name="Haltli B."/>
            <person name="Kerr R.G."/>
        </authorList>
    </citation>
    <scope>NUCLEOTIDE SEQUENCE [LARGE SCALE GENOMIC DNA]</scope>
    <source>
        <strain evidence="5 6">MF730-N6</strain>
    </source>
</reference>
<dbReference type="STRING" id="2064.TR51_33590"/>
<evidence type="ECO:0000256" key="2">
    <source>
        <dbReference type="ARBA" id="ARBA00023125"/>
    </source>
</evidence>
<dbReference type="PROSITE" id="PS01124">
    <property type="entry name" value="HTH_ARAC_FAMILY_2"/>
    <property type="match status" value="1"/>
</dbReference>
<dbReference type="InterPro" id="IPR009057">
    <property type="entry name" value="Homeodomain-like_sf"/>
</dbReference>
<dbReference type="PANTHER" id="PTHR43280:SF31">
    <property type="entry name" value="TRANSCRIPTIONAL REGULATORY PROTEIN"/>
    <property type="match status" value="1"/>
</dbReference>